<evidence type="ECO:0000256" key="1">
    <source>
        <dbReference type="SAM" id="SignalP"/>
    </source>
</evidence>
<dbReference type="AlphaFoldDB" id="A0A0R3W8Y2"/>
<organism evidence="4">
    <name type="scientific">Taenia asiatica</name>
    <name type="common">Asian tapeworm</name>
    <dbReference type="NCBI Taxonomy" id="60517"/>
    <lineage>
        <taxon>Eukaryota</taxon>
        <taxon>Metazoa</taxon>
        <taxon>Spiralia</taxon>
        <taxon>Lophotrochozoa</taxon>
        <taxon>Platyhelminthes</taxon>
        <taxon>Cestoda</taxon>
        <taxon>Eucestoda</taxon>
        <taxon>Cyclophyllidea</taxon>
        <taxon>Taeniidae</taxon>
        <taxon>Taenia</taxon>
    </lineage>
</organism>
<dbReference type="WBParaSite" id="TASK_0000686101-mRNA-1">
    <property type="protein sequence ID" value="TASK_0000686101-mRNA-1"/>
    <property type="gene ID" value="TASK_0000686101"/>
</dbReference>
<name>A0A0R3W8Y2_TAEAS</name>
<dbReference type="EMBL" id="UYRS01018544">
    <property type="protein sequence ID" value="VDK37451.1"/>
    <property type="molecule type" value="Genomic_DNA"/>
</dbReference>
<feature type="chain" id="PRO_5043132668" evidence="1">
    <location>
        <begin position="29"/>
        <end position="249"/>
    </location>
</feature>
<sequence length="249" mass="28971">MRNSGKIIFPFLLLALLLLVQVPSWGHAKPKAPKITQSTWQRFLSLADSILRINETIQVLPEPHFLSLKLESIHPVNLQKCRHWVASNPNCPAKGSIHFECAFTSRMFDAQLLQHIQSSSIKVVSETYEDEDLCVQLNGYPFSTQRPLEWGNFRVSVENKEMIRYRQLQGSLKGAMVECCESTWRKEPIVFPYLFKVHIERVARCSLTQRSELQMPEAKNAEEVRDLLRDFLNSYFRIYLSEYFYSPPC</sequence>
<protein>
    <submittedName>
        <fullName evidence="4">Expressed conserved protein</fullName>
    </submittedName>
</protein>
<evidence type="ECO:0000313" key="2">
    <source>
        <dbReference type="EMBL" id="VDK37451.1"/>
    </source>
</evidence>
<dbReference type="OrthoDB" id="6242143at2759"/>
<gene>
    <name evidence="2" type="ORF">TASK_LOCUS6862</name>
</gene>
<dbReference type="Proteomes" id="UP000282613">
    <property type="component" value="Unassembled WGS sequence"/>
</dbReference>
<evidence type="ECO:0000313" key="4">
    <source>
        <dbReference type="WBParaSite" id="TASK_0000686101-mRNA-1"/>
    </source>
</evidence>
<keyword evidence="1" id="KW-0732">Signal</keyword>
<keyword evidence="3" id="KW-1185">Reference proteome</keyword>
<accession>A0A0R3W8Y2</accession>
<feature type="signal peptide" evidence="1">
    <location>
        <begin position="1"/>
        <end position="28"/>
    </location>
</feature>
<reference evidence="4" key="1">
    <citation type="submission" date="2017-02" db="UniProtKB">
        <authorList>
            <consortium name="WormBaseParasite"/>
        </authorList>
    </citation>
    <scope>IDENTIFICATION</scope>
</reference>
<evidence type="ECO:0000313" key="3">
    <source>
        <dbReference type="Proteomes" id="UP000282613"/>
    </source>
</evidence>
<reference evidence="2 3" key="2">
    <citation type="submission" date="2018-11" db="EMBL/GenBank/DDBJ databases">
        <authorList>
            <consortium name="Pathogen Informatics"/>
        </authorList>
    </citation>
    <scope>NUCLEOTIDE SEQUENCE [LARGE SCALE GENOMIC DNA]</scope>
</reference>
<proteinExistence type="predicted"/>